<evidence type="ECO:0000313" key="2">
    <source>
        <dbReference type="EMBL" id="WVZ08507.1"/>
    </source>
</evidence>
<keyword evidence="3" id="KW-1185">Reference proteome</keyword>
<sequence length="243" mass="27583">MEPDNIDWDNIDSTFVLDDTYENFDAPMWVDLSAFDDSLVDDEAWFCTRGEALFEDCKHPKTAEDFLKRSSKVKRLRFASFSEMLPFRDRHRRGNSSIVESAKAKNSERSRRPSCSENFYEDSENRNPNFTAPLPSGSRTNKLKKPSMKTKDGNPNPKELNTGPVECPVKSQRKNQLKSTFSAQNLLGGREILSQISGFCSELKRLARGRSEKGGSSSGVSEEEVKKERVVKERVPLFVVKNS</sequence>
<feature type="region of interest" description="Disordered" evidence="1">
    <location>
        <begin position="208"/>
        <end position="228"/>
    </location>
</feature>
<feature type="region of interest" description="Disordered" evidence="1">
    <location>
        <begin position="96"/>
        <end position="173"/>
    </location>
</feature>
<dbReference type="AlphaFoldDB" id="A0AAQ3RW68"/>
<reference evidence="2 3" key="1">
    <citation type="journal article" date="2023" name="Life. Sci Alliance">
        <title>Evolutionary insights into 3D genome organization and epigenetic landscape of Vigna mungo.</title>
        <authorList>
            <person name="Junaid A."/>
            <person name="Singh B."/>
            <person name="Bhatia S."/>
        </authorList>
    </citation>
    <scope>NUCLEOTIDE SEQUENCE [LARGE SCALE GENOMIC DNA]</scope>
    <source>
        <strain evidence="2">Urdbean</strain>
    </source>
</reference>
<dbReference type="Proteomes" id="UP001374535">
    <property type="component" value="Chromosome 6"/>
</dbReference>
<feature type="compositionally biased region" description="Basic and acidic residues" evidence="1">
    <location>
        <begin position="102"/>
        <end position="111"/>
    </location>
</feature>
<protein>
    <submittedName>
        <fullName evidence="2">Uncharacterized protein</fullName>
    </submittedName>
</protein>
<dbReference type="EMBL" id="CP144695">
    <property type="protein sequence ID" value="WVZ08507.1"/>
    <property type="molecule type" value="Genomic_DNA"/>
</dbReference>
<name>A0AAQ3RW68_VIGMU</name>
<proteinExistence type="predicted"/>
<gene>
    <name evidence="2" type="ORF">V8G54_021853</name>
</gene>
<dbReference type="PANTHER" id="PTHR36373">
    <property type="entry name" value="EXPRESSED PROTEIN"/>
    <property type="match status" value="1"/>
</dbReference>
<accession>A0AAQ3RW68</accession>
<evidence type="ECO:0000313" key="3">
    <source>
        <dbReference type="Proteomes" id="UP001374535"/>
    </source>
</evidence>
<organism evidence="2 3">
    <name type="scientific">Vigna mungo</name>
    <name type="common">Black gram</name>
    <name type="synonym">Phaseolus mungo</name>
    <dbReference type="NCBI Taxonomy" id="3915"/>
    <lineage>
        <taxon>Eukaryota</taxon>
        <taxon>Viridiplantae</taxon>
        <taxon>Streptophyta</taxon>
        <taxon>Embryophyta</taxon>
        <taxon>Tracheophyta</taxon>
        <taxon>Spermatophyta</taxon>
        <taxon>Magnoliopsida</taxon>
        <taxon>eudicotyledons</taxon>
        <taxon>Gunneridae</taxon>
        <taxon>Pentapetalae</taxon>
        <taxon>rosids</taxon>
        <taxon>fabids</taxon>
        <taxon>Fabales</taxon>
        <taxon>Fabaceae</taxon>
        <taxon>Papilionoideae</taxon>
        <taxon>50 kb inversion clade</taxon>
        <taxon>NPAAA clade</taxon>
        <taxon>indigoferoid/millettioid clade</taxon>
        <taxon>Phaseoleae</taxon>
        <taxon>Vigna</taxon>
    </lineage>
</organism>
<evidence type="ECO:0000256" key="1">
    <source>
        <dbReference type="SAM" id="MobiDB-lite"/>
    </source>
</evidence>
<dbReference type="PANTHER" id="PTHR36373:SF2">
    <property type="entry name" value="TPX2 CENTRAL DOMAIN-CONTAINING PROTEIN"/>
    <property type="match status" value="1"/>
</dbReference>